<evidence type="ECO:0000313" key="2">
    <source>
        <dbReference type="Proteomes" id="UP001214250"/>
    </source>
</evidence>
<protein>
    <submittedName>
        <fullName evidence="1">Uncharacterized protein</fullName>
    </submittedName>
</protein>
<dbReference type="Proteomes" id="UP001214250">
    <property type="component" value="Chromosome 1"/>
</dbReference>
<accession>A0ABY7VSA5</accession>
<name>A0ABY7VSA5_9BACT</name>
<dbReference type="EMBL" id="CP117811">
    <property type="protein sequence ID" value="WDE96619.1"/>
    <property type="molecule type" value="Genomic_DNA"/>
</dbReference>
<proteinExistence type="predicted"/>
<evidence type="ECO:0000313" key="1">
    <source>
        <dbReference type="EMBL" id="WDE96619.1"/>
    </source>
</evidence>
<keyword evidence="2" id="KW-1185">Reference proteome</keyword>
<dbReference type="RefSeq" id="WP_274150684.1">
    <property type="nucleotide sequence ID" value="NZ_CP117811.1"/>
</dbReference>
<reference evidence="1 2" key="1">
    <citation type="submission" date="2023-02" db="EMBL/GenBank/DDBJ databases">
        <title>Genome sequence of Lentisphaera profundi SAORIC-696.</title>
        <authorList>
            <person name="Kim e."/>
            <person name="Cho J.-C."/>
            <person name="Choi A."/>
            <person name="Kang I."/>
        </authorList>
    </citation>
    <scope>NUCLEOTIDE SEQUENCE [LARGE SCALE GENOMIC DNA]</scope>
    <source>
        <strain evidence="1 2">SAORIC-696</strain>
    </source>
</reference>
<organism evidence="1 2">
    <name type="scientific">Lentisphaera profundi</name>
    <dbReference type="NCBI Taxonomy" id="1658616"/>
    <lineage>
        <taxon>Bacteria</taxon>
        <taxon>Pseudomonadati</taxon>
        <taxon>Lentisphaerota</taxon>
        <taxon>Lentisphaeria</taxon>
        <taxon>Lentisphaerales</taxon>
        <taxon>Lentisphaeraceae</taxon>
        <taxon>Lentisphaera</taxon>
    </lineage>
</organism>
<gene>
    <name evidence="1" type="ORF">PQO03_01380</name>
</gene>
<sequence>MNFPTLFWQLLQSNQSYSSALRSSFNPDNLSPEKTPIPQAYSQARKKIHPRAFTAVDKLLPNSYYKSINPNFKNFCGFRAIGVDGSNMRLEDSAYN</sequence>